<gene>
    <name evidence="3" type="ORF">OB236_33065</name>
</gene>
<reference evidence="3 4" key="1">
    <citation type="submission" date="2022-09" db="EMBL/GenBank/DDBJ databases">
        <authorList>
            <person name="Han X.L."/>
            <person name="Wang Q."/>
            <person name="Lu T."/>
        </authorList>
    </citation>
    <scope>NUCLEOTIDE SEQUENCE [LARGE SCALE GENOMIC DNA]</scope>
    <source>
        <strain evidence="3 4">WQ 127069</strain>
    </source>
</reference>
<feature type="domain" description="Cadherin-like beta-sandwich-like" evidence="1">
    <location>
        <begin position="858"/>
        <end position="931"/>
    </location>
</feature>
<organism evidence="3 4">
    <name type="scientific">Paenibacillus baimaensis</name>
    <dbReference type="NCBI Taxonomy" id="2982185"/>
    <lineage>
        <taxon>Bacteria</taxon>
        <taxon>Bacillati</taxon>
        <taxon>Bacillota</taxon>
        <taxon>Bacilli</taxon>
        <taxon>Bacillales</taxon>
        <taxon>Paenibacillaceae</taxon>
        <taxon>Paenibacillus</taxon>
    </lineage>
</organism>
<protein>
    <submittedName>
        <fullName evidence="3">Chitobiase/beta-hexosaminidase C-terminal domain-containing protein</fullName>
    </submittedName>
</protein>
<proteinExistence type="predicted"/>
<sequence length="1185" mass="126975">MKEAMAIIGCLIVVLAGVMLLYVDKAQAVAGTSVSSPTVSTYPETILAGNNNTWDFQFTATNALSSSSVITVNYPADFKINNDEDHKYINFATNQIYQYIPIVTVNDLAASSIVVSGQQLQIQIANVVSAGSVVKLSIIKEALSNPATGGTKNILLWTSSDIDPVSIPVTIESSSLAVVLSNQYEGARNVSYKLTYRTRETIDYENPIYPVLPSDLISALYSMDPSMVTLNGIAVNEIYDGDGIIMIYPSSATHIEAGQTVTLEFTAEAGLTNPLIEDVADTTQKIGIKFESGLYEWADITYIEDNIAPTGSIAVHGIAAGGTTFSRSILLDLSATDVGSGVVEYVLSETEYFSFQNVLEYKPLESQVPYQAPYTLSNGTGPKTIYIKYYDGAGNSSEASQITVNYDDKLSFGSLTVKDDNSANVALSPTFSNAQNVYDAVVSPVTNTLKINISKLAAANIGLGDSRAVYTPVNATNGEITFSNLTYGSNDLNIRVSGSEGYNDYHLVIFKEGPVLQHANNTTVINNGSILSLGGKKWIVTDSNKRQLTLLEAYRGCAYGYESSECDWDGYGSEWSSEGELVNDGYRFDPQRTYSIAHYLNHSFLNSLGNGKNLISLYPFDNTIYSTGSVSRWSDEHRVMAAVGLLSIPQYQSLAGTGVLNRFLGSDWFLMNPAHAGSNIYMYSVDSEGFLASNWQSKRVHPVVYLKSGLFVSGGNGEEANPYTLPSSASIESIKLQTTALGYSDTVEPPVFSLSVSNEIKNTALDVTMTDAAATVVFDSIDQPSGGTAQASVTNPMTIKVTDLTEGVTTVHVHGLAADNISRKNYDIKITRAAPASFNNATLGSLKVEGVTISPDANRNLSASVSNAVYTTTITNAVYELGARITIKLSTGVEVTLGQPVNLNEGANVFTVVVTAPDGTTKLTYSLTITRAVSGSTGGQQEVAVTAAQPIVTLAGGTTIDFTGSTFGPNAKVSVTEVTPLNTSGTGMVSAGKTLEFTLTGIIIDPLKPVKFTIPTNTNANRSKIGVFYYNPSTLSWEYQKTEIDNTGVASVKVTHFSTYGVFEANKVATPTLDSLYINDTTKQVTLSTSTSGAAIYFTLDGSEPTTASSLYNSSNKPNLLSTQTLKAIAVKNGMVTSEELMFPRRTINKVLIDINNKTDQNGDNKFDETDVRMLLKQVGAVLIQ</sequence>
<evidence type="ECO:0000259" key="2">
    <source>
        <dbReference type="Pfam" id="PF13290"/>
    </source>
</evidence>
<keyword evidence="4" id="KW-1185">Reference proteome</keyword>
<comment type="caution">
    <text evidence="3">The sequence shown here is derived from an EMBL/GenBank/DDBJ whole genome shotgun (WGS) entry which is preliminary data.</text>
</comment>
<dbReference type="InterPro" id="IPR025883">
    <property type="entry name" value="Cadherin-like_domain"/>
</dbReference>
<dbReference type="Pfam" id="PF13290">
    <property type="entry name" value="CHB_HEX_C_1"/>
    <property type="match status" value="1"/>
</dbReference>
<dbReference type="InterPro" id="IPR059177">
    <property type="entry name" value="GH29D-like_dom"/>
</dbReference>
<dbReference type="Proteomes" id="UP001652445">
    <property type="component" value="Unassembled WGS sequence"/>
</dbReference>
<evidence type="ECO:0000259" key="1">
    <source>
        <dbReference type="Pfam" id="PF12733"/>
    </source>
</evidence>
<evidence type="ECO:0000313" key="3">
    <source>
        <dbReference type="EMBL" id="MCU6796970.1"/>
    </source>
</evidence>
<name>A0ABT2UQM9_9BACL</name>
<dbReference type="EMBL" id="JAOQIO010000110">
    <property type="protein sequence ID" value="MCU6796970.1"/>
    <property type="molecule type" value="Genomic_DNA"/>
</dbReference>
<evidence type="ECO:0000313" key="4">
    <source>
        <dbReference type="Proteomes" id="UP001652445"/>
    </source>
</evidence>
<dbReference type="Pfam" id="PF12733">
    <property type="entry name" value="Cadherin-like"/>
    <property type="match status" value="1"/>
</dbReference>
<feature type="domain" description="GH29D-like beta-sandwich" evidence="2">
    <location>
        <begin position="1081"/>
        <end position="1139"/>
    </location>
</feature>
<accession>A0ABT2UQM9</accession>